<sequence>MFNPDPTWVGLSGKQVDDEDSISDDEVLVLRHNRLRGSPFWKRMRRKNHFVEPECGDSDAVPSDDEDETDEMRVDTDDQVIGLTRTRNDEESDPGERISPEYRRAEEVLLPKRKPVFCLSTRADEYQSNNCGSLSHWPASRSLLLYLTSISTVVGQLIHVLDVNICTIERV</sequence>
<dbReference type="EMBL" id="KV441557">
    <property type="protein sequence ID" value="OAG01677.1"/>
    <property type="molecule type" value="Genomic_DNA"/>
</dbReference>
<reference evidence="2 3" key="1">
    <citation type="submission" date="2016-05" db="EMBL/GenBank/DDBJ databases">
        <title>Comparative analysis of secretome profiles of manganese(II)-oxidizing ascomycete fungi.</title>
        <authorList>
            <consortium name="DOE Joint Genome Institute"/>
            <person name="Zeiner C.A."/>
            <person name="Purvine S.O."/>
            <person name="Zink E.M."/>
            <person name="Wu S."/>
            <person name="Pasa-Tolic L."/>
            <person name="Chaput D.L."/>
            <person name="Haridas S."/>
            <person name="Grigoriev I.V."/>
            <person name="Santelli C.M."/>
            <person name="Hansel C.M."/>
        </authorList>
    </citation>
    <scope>NUCLEOTIDE SEQUENCE [LARGE SCALE GENOMIC DNA]</scope>
    <source>
        <strain evidence="2 3">AP3s5-JAC2a</strain>
    </source>
</reference>
<evidence type="ECO:0000256" key="1">
    <source>
        <dbReference type="SAM" id="MobiDB-lite"/>
    </source>
</evidence>
<feature type="compositionally biased region" description="Acidic residues" evidence="1">
    <location>
        <begin position="54"/>
        <end position="70"/>
    </location>
</feature>
<accession>A0A177C4M2</accession>
<evidence type="ECO:0000313" key="3">
    <source>
        <dbReference type="Proteomes" id="UP000077069"/>
    </source>
</evidence>
<keyword evidence="3" id="KW-1185">Reference proteome</keyword>
<gene>
    <name evidence="2" type="ORF">CC84DRAFT_1208762</name>
</gene>
<dbReference type="GeneID" id="28765667"/>
<name>A0A177C4M2_9PLEO</name>
<organism evidence="2 3">
    <name type="scientific">Paraphaeosphaeria sporulosa</name>
    <dbReference type="NCBI Taxonomy" id="1460663"/>
    <lineage>
        <taxon>Eukaryota</taxon>
        <taxon>Fungi</taxon>
        <taxon>Dikarya</taxon>
        <taxon>Ascomycota</taxon>
        <taxon>Pezizomycotina</taxon>
        <taxon>Dothideomycetes</taxon>
        <taxon>Pleosporomycetidae</taxon>
        <taxon>Pleosporales</taxon>
        <taxon>Massarineae</taxon>
        <taxon>Didymosphaeriaceae</taxon>
        <taxon>Paraphaeosphaeria</taxon>
    </lineage>
</organism>
<dbReference type="Proteomes" id="UP000077069">
    <property type="component" value="Unassembled WGS sequence"/>
</dbReference>
<dbReference type="InParanoid" id="A0A177C4M2"/>
<feature type="region of interest" description="Disordered" evidence="1">
    <location>
        <begin position="52"/>
        <end position="98"/>
    </location>
</feature>
<evidence type="ECO:0000313" key="2">
    <source>
        <dbReference type="EMBL" id="OAG01677.1"/>
    </source>
</evidence>
<proteinExistence type="predicted"/>
<feature type="compositionally biased region" description="Basic and acidic residues" evidence="1">
    <location>
        <begin position="86"/>
        <end position="98"/>
    </location>
</feature>
<dbReference type="AlphaFoldDB" id="A0A177C4M2"/>
<dbReference type="RefSeq" id="XP_018032042.1">
    <property type="nucleotide sequence ID" value="XM_018182181.1"/>
</dbReference>
<protein>
    <submittedName>
        <fullName evidence="2">Uncharacterized protein</fullName>
    </submittedName>
</protein>